<reference evidence="3" key="2">
    <citation type="submission" date="2021-10" db="EMBL/GenBank/DDBJ databases">
        <title>Phylogenomics reveals ancestral predisposition of the termite-cultivated fungus Termitomyces towards a domesticated lifestyle.</title>
        <authorList>
            <person name="Auxier B."/>
            <person name="Grum-Grzhimaylo A."/>
            <person name="Cardenas M.E."/>
            <person name="Lodge J.D."/>
            <person name="Laessoe T."/>
            <person name="Pedersen O."/>
            <person name="Smith M.E."/>
            <person name="Kuyper T.W."/>
            <person name="Franco-Molano E.A."/>
            <person name="Baroni T.J."/>
            <person name="Aanen D.K."/>
        </authorList>
    </citation>
    <scope>NUCLEOTIDE SEQUENCE</scope>
    <source>
        <strain evidence="3">D49</strain>
    </source>
</reference>
<dbReference type="EMBL" id="JABCKI010000082">
    <property type="protein sequence ID" value="KAG5653001.1"/>
    <property type="molecule type" value="Genomic_DNA"/>
</dbReference>
<feature type="domain" description="Prolyl 4-hydroxylase alpha subunit Fe(2+) 2OG dioxygenase" evidence="2">
    <location>
        <begin position="127"/>
        <end position="218"/>
    </location>
</feature>
<evidence type="ECO:0000313" key="3">
    <source>
        <dbReference type="EMBL" id="KAG5653001.1"/>
    </source>
</evidence>
<feature type="region of interest" description="Disordered" evidence="1">
    <location>
        <begin position="422"/>
        <end position="465"/>
    </location>
</feature>
<dbReference type="PANTHER" id="PTHR33099:SF14">
    <property type="entry name" value="PROLYL 4-HYDROXYLASE ALPHA SUBUNIT FE(2+) 2OG DIOXYGENASE DOMAIN-CONTAINING PROTEIN"/>
    <property type="match status" value="1"/>
</dbReference>
<gene>
    <name evidence="3" type="ORF">H0H81_002754</name>
</gene>
<feature type="compositionally biased region" description="Acidic residues" evidence="1">
    <location>
        <begin position="448"/>
        <end position="465"/>
    </location>
</feature>
<accession>A0A9P7GMY5</accession>
<dbReference type="PANTHER" id="PTHR33099">
    <property type="entry name" value="FE2OG DIOXYGENASE DOMAIN-CONTAINING PROTEIN"/>
    <property type="match status" value="1"/>
</dbReference>
<dbReference type="AlphaFoldDB" id="A0A9P7GMY5"/>
<evidence type="ECO:0000313" key="4">
    <source>
        <dbReference type="Proteomes" id="UP000717328"/>
    </source>
</evidence>
<dbReference type="OrthoDB" id="27483at2759"/>
<protein>
    <recommendedName>
        <fullName evidence="2">Prolyl 4-hydroxylase alpha subunit Fe(2+) 2OG dioxygenase domain-containing protein</fullName>
    </recommendedName>
</protein>
<sequence>MATRQILDTWQAAITRKPPFCTGTIPILSEDATLFYKDKEGGKARWLDLSQATMDDLQILTEACEPATFGLGQRDVLDEDYRKAGKMDRSNFLVSLDVAHLGIVDRVRAQLLEGDDEKYYVKAELYKLNVYAKGSFFKSHKDTPRGDNMFGSLVIVFPTPHDGGALKLSHEGQDWTFNSAALTQSEATPSIAYIAFYSDVDHEVTLVTSGHRVTLTYNLFLDTNPGRIPPSTVEPVAPDDGPFRDAVKAALDDPYFLPKGSYVGFGLSFKYPISQVEEGRSTDARVLKGSDAMIFRVLKKLSLSPSLNAVYEDNNDVNILVPSDDLFTGGYYFGDEDFMTYLCGYHNGRVIRDSAQRSYYKEAYRVQDLPVPIRMVWATPLTLHSSFESSYPAHGNEPSTQYVYANLCIAVKIGPFGDRASREELAHDSSDDSSEGDPASDGNWNDEAFLDEDKDGEEDNGSGEE</sequence>
<organism evidence="3 4">
    <name type="scientific">Sphagnurus paluster</name>
    <dbReference type="NCBI Taxonomy" id="117069"/>
    <lineage>
        <taxon>Eukaryota</taxon>
        <taxon>Fungi</taxon>
        <taxon>Dikarya</taxon>
        <taxon>Basidiomycota</taxon>
        <taxon>Agaricomycotina</taxon>
        <taxon>Agaricomycetes</taxon>
        <taxon>Agaricomycetidae</taxon>
        <taxon>Agaricales</taxon>
        <taxon>Tricholomatineae</taxon>
        <taxon>Lyophyllaceae</taxon>
        <taxon>Sphagnurus</taxon>
    </lineage>
</organism>
<dbReference type="Gene3D" id="2.60.120.620">
    <property type="entry name" value="q2cbj1_9rhob like domain"/>
    <property type="match status" value="1"/>
</dbReference>
<comment type="caution">
    <text evidence="3">The sequence shown here is derived from an EMBL/GenBank/DDBJ whole genome shotgun (WGS) entry which is preliminary data.</text>
</comment>
<evidence type="ECO:0000259" key="2">
    <source>
        <dbReference type="Pfam" id="PF13640"/>
    </source>
</evidence>
<reference evidence="3" key="1">
    <citation type="submission" date="2021-02" db="EMBL/GenBank/DDBJ databases">
        <authorList>
            <person name="Nieuwenhuis M."/>
            <person name="Van De Peppel L.J.J."/>
        </authorList>
    </citation>
    <scope>NUCLEOTIDE SEQUENCE</scope>
    <source>
        <strain evidence="3">D49</strain>
    </source>
</reference>
<dbReference type="Pfam" id="PF13640">
    <property type="entry name" value="2OG-FeII_Oxy_3"/>
    <property type="match status" value="1"/>
</dbReference>
<dbReference type="InterPro" id="IPR044862">
    <property type="entry name" value="Pro_4_hyd_alph_FE2OG_OXY"/>
</dbReference>
<proteinExistence type="predicted"/>
<keyword evidence="4" id="KW-1185">Reference proteome</keyword>
<dbReference type="Proteomes" id="UP000717328">
    <property type="component" value="Unassembled WGS sequence"/>
</dbReference>
<evidence type="ECO:0000256" key="1">
    <source>
        <dbReference type="SAM" id="MobiDB-lite"/>
    </source>
</evidence>
<name>A0A9P7GMY5_9AGAR</name>